<accession>A0A6I7DBM0</accession>
<protein>
    <submittedName>
        <fullName evidence="3">DUF4236 domain-containing protein</fullName>
    </submittedName>
</protein>
<proteinExistence type="predicted"/>
<keyword evidence="1" id="KW-0812">Transmembrane</keyword>
<dbReference type="Pfam" id="PF14020">
    <property type="entry name" value="DUF4236"/>
    <property type="match status" value="1"/>
</dbReference>
<keyword evidence="1" id="KW-1133">Transmembrane helix</keyword>
<keyword evidence="1" id="KW-0472">Membrane</keyword>
<reference evidence="3 4" key="1">
    <citation type="submission" date="2019-09" db="EMBL/GenBank/DDBJ databases">
        <title>Emergence of a chromosome-mediated tetracycline resistance gene in Proteus strain.</title>
        <authorList>
            <person name="He D."/>
            <person name="Wang L."/>
        </authorList>
    </citation>
    <scope>NUCLEOTIDE SEQUENCE [LARGE SCALE GENOMIC DNA]</scope>
    <source>
        <strain evidence="3 4">T60</strain>
    </source>
</reference>
<gene>
    <name evidence="3" type="ORF">F1325_06540</name>
</gene>
<evidence type="ECO:0000313" key="4">
    <source>
        <dbReference type="Proteomes" id="UP000464700"/>
    </source>
</evidence>
<dbReference type="KEGG" id="pcol:F1325_06540"/>
<dbReference type="EMBL" id="CP043925">
    <property type="protein sequence ID" value="QHN10137.1"/>
    <property type="molecule type" value="Genomic_DNA"/>
</dbReference>
<dbReference type="Proteomes" id="UP000464700">
    <property type="component" value="Chromosome"/>
</dbReference>
<feature type="transmembrane region" description="Helical" evidence="1">
    <location>
        <begin position="74"/>
        <end position="91"/>
    </location>
</feature>
<dbReference type="AlphaFoldDB" id="A0A6I7DBM0"/>
<name>A0A6I7DBM0_9GAMM</name>
<sequence length="92" mass="10110">MGFKFRKRIKIAPGIHINVGKTGVSTSIGKRGSTINIGKNGTKATFGLPGTGLSYSTKLSGKTNRKPKTKLERLISFFIYIVLFLVIYSFLK</sequence>
<dbReference type="InterPro" id="IPR025330">
    <property type="entry name" value="DUF4236"/>
</dbReference>
<feature type="domain" description="DUF4236" evidence="2">
    <location>
        <begin position="3"/>
        <end position="56"/>
    </location>
</feature>
<keyword evidence="4" id="KW-1185">Reference proteome</keyword>
<organism evidence="3 4">
    <name type="scientific">Proteus columbae</name>
    <dbReference type="NCBI Taxonomy" id="1987580"/>
    <lineage>
        <taxon>Bacteria</taxon>
        <taxon>Pseudomonadati</taxon>
        <taxon>Pseudomonadota</taxon>
        <taxon>Gammaproteobacteria</taxon>
        <taxon>Enterobacterales</taxon>
        <taxon>Morganellaceae</taxon>
        <taxon>Proteus</taxon>
    </lineage>
</organism>
<evidence type="ECO:0000313" key="3">
    <source>
        <dbReference type="EMBL" id="QHN10137.1"/>
    </source>
</evidence>
<evidence type="ECO:0000259" key="2">
    <source>
        <dbReference type="Pfam" id="PF14020"/>
    </source>
</evidence>
<dbReference type="RefSeq" id="WP_098943649.1">
    <property type="nucleotide sequence ID" value="NZ_CP043925.1"/>
</dbReference>
<evidence type="ECO:0000256" key="1">
    <source>
        <dbReference type="SAM" id="Phobius"/>
    </source>
</evidence>